<proteinExistence type="inferred from homology"/>
<evidence type="ECO:0000256" key="7">
    <source>
        <dbReference type="ARBA" id="ARBA00023078"/>
    </source>
</evidence>
<evidence type="ECO:0000313" key="10">
    <source>
        <dbReference type="EMBL" id="ACB51522.1"/>
    </source>
</evidence>
<keyword evidence="7 9" id="KW-0793">Thylakoid</keyword>
<evidence type="ECO:0000256" key="4">
    <source>
        <dbReference type="ARBA" id="ARBA00022531"/>
    </source>
</evidence>
<accession>B1WNU3</accession>
<dbReference type="GO" id="GO:0015979">
    <property type="term" value="P:photosynthesis"/>
    <property type="evidence" value="ECO:0007669"/>
    <property type="project" value="UniProtKB-UniRule"/>
</dbReference>
<dbReference type="PANTHER" id="PTHR33288">
    <property type="match status" value="1"/>
</dbReference>
<dbReference type="EMBL" id="CP000806">
    <property type="protein sequence ID" value="ACB51522.1"/>
    <property type="molecule type" value="Genomic_DNA"/>
</dbReference>
<evidence type="ECO:0000313" key="11">
    <source>
        <dbReference type="Proteomes" id="UP000001203"/>
    </source>
</evidence>
<dbReference type="PANTHER" id="PTHR33288:SF4">
    <property type="entry name" value="PHOTOSYSTEM I ASSEMBLY PROTEIN YCF4"/>
    <property type="match status" value="1"/>
</dbReference>
<evidence type="ECO:0000256" key="2">
    <source>
        <dbReference type="ARBA" id="ARBA00004141"/>
    </source>
</evidence>
<comment type="subcellular location">
    <subcellularLocation>
        <location evidence="9">Cellular thylakoid membrane</location>
        <topology evidence="9">Multi-pass membrane protein</topology>
    </subcellularLocation>
    <subcellularLocation>
        <location evidence="2">Membrane</location>
        <topology evidence="2">Multi-pass membrane protein</topology>
    </subcellularLocation>
</comment>
<name>B1WNU3_CROS5</name>
<evidence type="ECO:0000256" key="5">
    <source>
        <dbReference type="ARBA" id="ARBA00022692"/>
    </source>
</evidence>
<dbReference type="GO" id="GO:0031676">
    <property type="term" value="C:plasma membrane-derived thylakoid membrane"/>
    <property type="evidence" value="ECO:0007669"/>
    <property type="project" value="UniProtKB-SubCell"/>
</dbReference>
<comment type="similarity">
    <text evidence="3 9">Belongs to the Ycf4 family.</text>
</comment>
<evidence type="ECO:0000256" key="3">
    <source>
        <dbReference type="ARBA" id="ARBA00008198"/>
    </source>
</evidence>
<keyword evidence="6 9" id="KW-1133">Transmembrane helix</keyword>
<dbReference type="KEGG" id="cyt:cce_2172"/>
<keyword evidence="11" id="KW-1185">Reference proteome</keyword>
<evidence type="ECO:0000256" key="6">
    <source>
        <dbReference type="ARBA" id="ARBA00022989"/>
    </source>
</evidence>
<dbReference type="Proteomes" id="UP000001203">
    <property type="component" value="Chromosome circular"/>
</dbReference>
<sequence length="209" mass="23401">MSILWGNENDKMRSIICKQNRTKATAMTSDRLIFRQDVIGSRRLSNYWWAVVSSIGGIGFLLAGLSSYLHTNLLIVSDTSSLQFIPQGVALLFYGIAGSLLASYQWLMIILNVGGGYNEFNKQTNQVKIFRWGFPGKNRQVEFTCPLEDVQAVKAEIQEGLNTKRKLYLRVKQKRNVPLTRVGQPLSLSELENEGAELASFLGVPLEGL</sequence>
<feature type="transmembrane region" description="Helical" evidence="9">
    <location>
        <begin position="47"/>
        <end position="69"/>
    </location>
</feature>
<dbReference type="GO" id="GO:0009522">
    <property type="term" value="C:photosystem I"/>
    <property type="evidence" value="ECO:0007669"/>
    <property type="project" value="InterPro"/>
</dbReference>
<evidence type="ECO:0000256" key="9">
    <source>
        <dbReference type="HAMAP-Rule" id="MF_00437"/>
    </source>
</evidence>
<keyword evidence="8 9" id="KW-0472">Membrane</keyword>
<dbReference type="InterPro" id="IPR003359">
    <property type="entry name" value="PSI_Ycf4_assembly"/>
</dbReference>
<dbReference type="STRING" id="43989.cce_2172"/>
<evidence type="ECO:0000256" key="8">
    <source>
        <dbReference type="ARBA" id="ARBA00023136"/>
    </source>
</evidence>
<protein>
    <recommendedName>
        <fullName evidence="9">Photosystem I assembly protein Ycf4</fullName>
    </recommendedName>
</protein>
<dbReference type="AlphaFoldDB" id="B1WNU3"/>
<dbReference type="HOGENOM" id="CLU_095465_0_0_3"/>
<dbReference type="NCBIfam" id="NF002712">
    <property type="entry name" value="PRK02542.1"/>
    <property type="match status" value="1"/>
</dbReference>
<evidence type="ECO:0000256" key="1">
    <source>
        <dbReference type="ARBA" id="ARBA00002862"/>
    </source>
</evidence>
<dbReference type="HAMAP" id="MF_00437">
    <property type="entry name" value="Ycf4"/>
    <property type="match status" value="1"/>
</dbReference>
<gene>
    <name evidence="9 10" type="primary">ycf4</name>
    <name evidence="10" type="ordered locus">cce_2172</name>
</gene>
<organism evidence="10 11">
    <name type="scientific">Crocosphaera subtropica (strain ATCC 51142 / BH68)</name>
    <name type="common">Cyanothece sp. (strain ATCC 51142)</name>
    <dbReference type="NCBI Taxonomy" id="43989"/>
    <lineage>
        <taxon>Bacteria</taxon>
        <taxon>Bacillati</taxon>
        <taxon>Cyanobacteriota</taxon>
        <taxon>Cyanophyceae</taxon>
        <taxon>Oscillatoriophycideae</taxon>
        <taxon>Chroococcales</taxon>
        <taxon>Aphanothecaceae</taxon>
        <taxon>Crocosphaera</taxon>
        <taxon>Crocosphaera subtropica</taxon>
    </lineage>
</organism>
<keyword evidence="4 9" id="KW-0602">Photosynthesis</keyword>
<reference evidence="10 11" key="1">
    <citation type="journal article" date="2008" name="Proc. Natl. Acad. Sci. U.S.A.">
        <title>The genome of Cyanothece 51142, a unicellular diazotrophic cyanobacterium important in the marine nitrogen cycle.</title>
        <authorList>
            <person name="Welsh E.A."/>
            <person name="Liberton M."/>
            <person name="Stoeckel J."/>
            <person name="Loh T."/>
            <person name="Elvitigala T."/>
            <person name="Wang C."/>
            <person name="Wollam A."/>
            <person name="Fulton R.S."/>
            <person name="Clifton S.W."/>
            <person name="Jacobs J.M."/>
            <person name="Aurora R."/>
            <person name="Ghosh B.K."/>
            <person name="Sherman L.A."/>
            <person name="Smith R.D."/>
            <person name="Wilson R.K."/>
            <person name="Pakrasi H.B."/>
        </authorList>
    </citation>
    <scope>NUCLEOTIDE SEQUENCE [LARGE SCALE GENOMIC DNA]</scope>
    <source>
        <strain evidence="11">ATCC 51142 / BH68</strain>
    </source>
</reference>
<feature type="transmembrane region" description="Helical" evidence="9">
    <location>
        <begin position="89"/>
        <end position="113"/>
    </location>
</feature>
<keyword evidence="5 9" id="KW-0812">Transmembrane</keyword>
<dbReference type="Pfam" id="PF02392">
    <property type="entry name" value="Ycf4"/>
    <property type="match status" value="1"/>
</dbReference>
<comment type="function">
    <text evidence="1 9">Seems to be required for the assembly of the photosystem I complex.</text>
</comment>
<dbReference type="eggNOG" id="ENOG502Z7YX">
    <property type="taxonomic scope" value="Bacteria"/>
</dbReference>